<feature type="region of interest" description="Disordered" evidence="2">
    <location>
        <begin position="1"/>
        <end position="27"/>
    </location>
</feature>
<dbReference type="PROSITE" id="PS50005">
    <property type="entry name" value="TPR"/>
    <property type="match status" value="2"/>
</dbReference>
<dbReference type="InterPro" id="IPR044624">
    <property type="entry name" value="Mbb1-like"/>
</dbReference>
<dbReference type="SUPFAM" id="SSF48452">
    <property type="entry name" value="TPR-like"/>
    <property type="match status" value="2"/>
</dbReference>
<feature type="compositionally biased region" description="Polar residues" evidence="2">
    <location>
        <begin position="572"/>
        <end position="584"/>
    </location>
</feature>
<dbReference type="InterPro" id="IPR011990">
    <property type="entry name" value="TPR-like_helical_dom_sf"/>
</dbReference>
<dbReference type="AlphaFoldDB" id="A0AAV5LKI0"/>
<reference evidence="3 4" key="1">
    <citation type="journal article" date="2021" name="Commun. Biol.">
        <title>The genome of Shorea leprosula (Dipterocarpaceae) highlights the ecological relevance of drought in aseasonal tropical rainforests.</title>
        <authorList>
            <person name="Ng K.K.S."/>
            <person name="Kobayashi M.J."/>
            <person name="Fawcett J.A."/>
            <person name="Hatakeyama M."/>
            <person name="Paape T."/>
            <person name="Ng C.H."/>
            <person name="Ang C.C."/>
            <person name="Tnah L.H."/>
            <person name="Lee C.T."/>
            <person name="Nishiyama T."/>
            <person name="Sese J."/>
            <person name="O'Brien M.J."/>
            <person name="Copetti D."/>
            <person name="Mohd Noor M.I."/>
            <person name="Ong R.C."/>
            <person name="Putra M."/>
            <person name="Sireger I.Z."/>
            <person name="Indrioko S."/>
            <person name="Kosugi Y."/>
            <person name="Izuno A."/>
            <person name="Isagi Y."/>
            <person name="Lee S.L."/>
            <person name="Shimizu K.K."/>
        </authorList>
    </citation>
    <scope>NUCLEOTIDE SEQUENCE [LARGE SCALE GENOMIC DNA]</scope>
    <source>
        <strain evidence="3">214</strain>
    </source>
</reference>
<dbReference type="PANTHER" id="PTHR44917">
    <property type="entry name" value="PROTEIN HIGH CHLOROPHYLL FLUORESCENT 107"/>
    <property type="match status" value="1"/>
</dbReference>
<dbReference type="Gene3D" id="1.25.40.10">
    <property type="entry name" value="Tetratricopeptide repeat domain"/>
    <property type="match status" value="2"/>
</dbReference>
<dbReference type="GO" id="GO:0003727">
    <property type="term" value="F:single-stranded RNA binding"/>
    <property type="evidence" value="ECO:0007669"/>
    <property type="project" value="TreeGrafter"/>
</dbReference>
<sequence length="655" mass="74660">MKLYSSSSSSSSAPSANPNLTLFSPSQNPKRFQFRTIQFKTHHSSHSLLAVPPCSYSKNVSVSSTFVDQAPKSPVPEEEVGDPSDGKKKSESFKKVLVVRRPSTDVSDEESSVIDVGLEEFAKKVRIFEPYVRVESGGAPEKRPLSVNLDLALYRAKLLVMKYRYDDAEKILEKCLYYWPEDGRPYVMLGKILSRQSKMAEARAVYERGCQATQGENPYIWQCWAVLENRMGNIRKARELFDAATVADKRHVGAWHAWAVLELEQGNVKKARQLLAKGLKLCGGNEYIYQTLALLEAKANRYDQARYFFRKATKCNPKSCPSWLEWAQLEVQQENYRAARLLFEKAVQASPKNRFAWQSWGTFEANMGNIDIGRKLLKIGHVVNPRDSVILQSLALLEYRHSTANIARVLFRRAAELDPNHQPVWMAWGWMEWKEGNIATAREYYQRLLSIDSTSENAVRCLQAWGVLEQRVGNFSAARRLFRSSISLDSENYVTWKTWAAMEEDQGNFVRADEIRKLYSQQRTEVVDDPSWAIGLSDAIDPALNTIKKLLNLDQNSSKKAQEPPKNVEGGNENSIDEQSVNSSTRHHDGSYTQNDGSRFNLDAFIRERLSLDPSKLDDLFETSLNPAPKKVKAPRRIQRLDKLETIFGQLLQRN</sequence>
<evidence type="ECO:0000256" key="2">
    <source>
        <dbReference type="SAM" id="MobiDB-lite"/>
    </source>
</evidence>
<dbReference type="SMART" id="SM00028">
    <property type="entry name" value="TPR"/>
    <property type="match status" value="9"/>
</dbReference>
<organism evidence="3 4">
    <name type="scientific">Rubroshorea leprosula</name>
    <dbReference type="NCBI Taxonomy" id="152421"/>
    <lineage>
        <taxon>Eukaryota</taxon>
        <taxon>Viridiplantae</taxon>
        <taxon>Streptophyta</taxon>
        <taxon>Embryophyta</taxon>
        <taxon>Tracheophyta</taxon>
        <taxon>Spermatophyta</taxon>
        <taxon>Magnoliopsida</taxon>
        <taxon>eudicotyledons</taxon>
        <taxon>Gunneridae</taxon>
        <taxon>Pentapetalae</taxon>
        <taxon>rosids</taxon>
        <taxon>malvids</taxon>
        <taxon>Malvales</taxon>
        <taxon>Dipterocarpaceae</taxon>
        <taxon>Rubroshorea</taxon>
    </lineage>
</organism>
<keyword evidence="1" id="KW-0802">TPR repeat</keyword>
<dbReference type="SMART" id="SM00386">
    <property type="entry name" value="HAT"/>
    <property type="match status" value="9"/>
</dbReference>
<dbReference type="Pfam" id="PF13432">
    <property type="entry name" value="TPR_16"/>
    <property type="match status" value="2"/>
</dbReference>
<dbReference type="InterPro" id="IPR019734">
    <property type="entry name" value="TPR_rpt"/>
</dbReference>
<dbReference type="GO" id="GO:0006417">
    <property type="term" value="P:regulation of translation"/>
    <property type="evidence" value="ECO:0007669"/>
    <property type="project" value="TreeGrafter"/>
</dbReference>
<protein>
    <recommendedName>
        <fullName evidence="5">PsbB mRNA maturation factor Mbb1</fullName>
    </recommendedName>
</protein>
<dbReference type="EMBL" id="BPVZ01000125">
    <property type="protein sequence ID" value="GKV37936.1"/>
    <property type="molecule type" value="Genomic_DNA"/>
</dbReference>
<feature type="region of interest" description="Disordered" evidence="2">
    <location>
        <begin position="67"/>
        <end position="89"/>
    </location>
</feature>
<accession>A0AAV5LKI0</accession>
<dbReference type="GO" id="GO:0003729">
    <property type="term" value="F:mRNA binding"/>
    <property type="evidence" value="ECO:0007669"/>
    <property type="project" value="InterPro"/>
</dbReference>
<gene>
    <name evidence="3" type="ORF">SLEP1_g45898</name>
</gene>
<keyword evidence="4" id="KW-1185">Reference proteome</keyword>
<proteinExistence type="predicted"/>
<feature type="region of interest" description="Disordered" evidence="2">
    <location>
        <begin position="555"/>
        <end position="598"/>
    </location>
</feature>
<feature type="repeat" description="TPR" evidence="1">
    <location>
        <begin position="286"/>
        <end position="319"/>
    </location>
</feature>
<dbReference type="GO" id="GO:0006397">
    <property type="term" value="P:mRNA processing"/>
    <property type="evidence" value="ECO:0007669"/>
    <property type="project" value="InterPro"/>
</dbReference>
<evidence type="ECO:0000256" key="1">
    <source>
        <dbReference type="PROSITE-ProRule" id="PRU00339"/>
    </source>
</evidence>
<dbReference type="Proteomes" id="UP001054252">
    <property type="component" value="Unassembled WGS sequence"/>
</dbReference>
<evidence type="ECO:0008006" key="5">
    <source>
        <dbReference type="Google" id="ProtNLM"/>
    </source>
</evidence>
<evidence type="ECO:0000313" key="3">
    <source>
        <dbReference type="EMBL" id="GKV37936.1"/>
    </source>
</evidence>
<dbReference type="GO" id="GO:0009507">
    <property type="term" value="C:chloroplast"/>
    <property type="evidence" value="ECO:0007669"/>
    <property type="project" value="TreeGrafter"/>
</dbReference>
<feature type="compositionally biased region" description="Low complexity" evidence="2">
    <location>
        <begin position="1"/>
        <end position="19"/>
    </location>
</feature>
<comment type="caution">
    <text evidence="3">The sequence shown here is derived from an EMBL/GenBank/DDBJ whole genome shotgun (WGS) entry which is preliminary data.</text>
</comment>
<name>A0AAV5LKI0_9ROSI</name>
<feature type="repeat" description="TPR" evidence="1">
    <location>
        <begin position="320"/>
        <end position="353"/>
    </location>
</feature>
<dbReference type="PANTHER" id="PTHR44917:SF1">
    <property type="entry name" value="PROTEIN HIGH CHLOROPHYLL FLUORESCENT 107"/>
    <property type="match status" value="1"/>
</dbReference>
<evidence type="ECO:0000313" key="4">
    <source>
        <dbReference type="Proteomes" id="UP001054252"/>
    </source>
</evidence>
<dbReference type="InterPro" id="IPR003107">
    <property type="entry name" value="HAT"/>
</dbReference>